<reference evidence="2" key="1">
    <citation type="submission" date="2020-03" db="EMBL/GenBank/DDBJ databases">
        <title>Draft sequencing of Paenibacilllus sp. S3N08.</title>
        <authorList>
            <person name="Kim D.-U."/>
        </authorList>
    </citation>
    <scope>NUCLEOTIDE SEQUENCE</scope>
    <source>
        <strain evidence="2">S3N08</strain>
    </source>
</reference>
<protein>
    <submittedName>
        <fullName evidence="2">GNAT family N-acetyltransferase</fullName>
    </submittedName>
</protein>
<dbReference type="RefSeq" id="WP_166155800.1">
    <property type="nucleotide sequence ID" value="NZ_JAAOIW010000020.1"/>
</dbReference>
<dbReference type="PROSITE" id="PS51186">
    <property type="entry name" value="GNAT"/>
    <property type="match status" value="1"/>
</dbReference>
<dbReference type="InterPro" id="IPR016181">
    <property type="entry name" value="Acyl_CoA_acyltransferase"/>
</dbReference>
<dbReference type="Proteomes" id="UP001165962">
    <property type="component" value="Unassembled WGS sequence"/>
</dbReference>
<comment type="caution">
    <text evidence="2">The sequence shown here is derived from an EMBL/GenBank/DDBJ whole genome shotgun (WGS) entry which is preliminary data.</text>
</comment>
<dbReference type="Pfam" id="PF13302">
    <property type="entry name" value="Acetyltransf_3"/>
    <property type="match status" value="1"/>
</dbReference>
<dbReference type="PANTHER" id="PTHR39173:SF1">
    <property type="entry name" value="ACETYLTRANSFERASE"/>
    <property type="match status" value="1"/>
</dbReference>
<dbReference type="CDD" id="cd04301">
    <property type="entry name" value="NAT_SF"/>
    <property type="match status" value="1"/>
</dbReference>
<name>A0ABX0JDP0_9BACL</name>
<accession>A0ABX0JDP0</accession>
<dbReference type="EMBL" id="JAAOIW010000020">
    <property type="protein sequence ID" value="NHN34610.1"/>
    <property type="molecule type" value="Genomic_DNA"/>
</dbReference>
<evidence type="ECO:0000313" key="3">
    <source>
        <dbReference type="Proteomes" id="UP001165962"/>
    </source>
</evidence>
<evidence type="ECO:0000313" key="2">
    <source>
        <dbReference type="EMBL" id="NHN34610.1"/>
    </source>
</evidence>
<sequence length="176" mass="20147">MGTVRLVNPSLDFHEQYLLFYKDWVNSGEEIIPWVVQKDPGDFKRMLEFLYSEDSEEKLTNPNWVPHSTYWLINEENKLVGVVNIRHRLNEQLLNGSGHIGYGISPSHRRKGYASVQLSEALHITKAMGLDKVLLVCNKGNIGSEKTILKHGGIFESEFLEDGGHIVRRFWIRVGG</sequence>
<dbReference type="Gene3D" id="3.40.630.30">
    <property type="match status" value="1"/>
</dbReference>
<feature type="domain" description="N-acetyltransferase" evidence="1">
    <location>
        <begin position="33"/>
        <end position="173"/>
    </location>
</feature>
<evidence type="ECO:0000259" key="1">
    <source>
        <dbReference type="PROSITE" id="PS51186"/>
    </source>
</evidence>
<dbReference type="SUPFAM" id="SSF55729">
    <property type="entry name" value="Acyl-CoA N-acyltransferases (Nat)"/>
    <property type="match status" value="1"/>
</dbReference>
<organism evidence="2 3">
    <name type="scientific">Paenibacillus agricola</name>
    <dbReference type="NCBI Taxonomy" id="2716264"/>
    <lineage>
        <taxon>Bacteria</taxon>
        <taxon>Bacillati</taxon>
        <taxon>Bacillota</taxon>
        <taxon>Bacilli</taxon>
        <taxon>Bacillales</taxon>
        <taxon>Paenibacillaceae</taxon>
        <taxon>Paenibacillus</taxon>
    </lineage>
</organism>
<gene>
    <name evidence="2" type="ORF">G9U52_33025</name>
</gene>
<proteinExistence type="predicted"/>
<dbReference type="InterPro" id="IPR000182">
    <property type="entry name" value="GNAT_dom"/>
</dbReference>
<keyword evidence="3" id="KW-1185">Reference proteome</keyword>
<dbReference type="PANTHER" id="PTHR39173">
    <property type="entry name" value="ACETYLTRANSFERASE"/>
    <property type="match status" value="1"/>
</dbReference>